<protein>
    <submittedName>
        <fullName evidence="2">Uncharacterized protein</fullName>
    </submittedName>
</protein>
<evidence type="ECO:0000313" key="2">
    <source>
        <dbReference type="EMBL" id="MBB4034571.1"/>
    </source>
</evidence>
<dbReference type="Proteomes" id="UP000555103">
    <property type="component" value="Unassembled WGS sequence"/>
</dbReference>
<evidence type="ECO:0000256" key="1">
    <source>
        <dbReference type="SAM" id="SignalP"/>
    </source>
</evidence>
<organism evidence="2 3">
    <name type="scientific">Dysgonomonas hofstadii</name>
    <dbReference type="NCBI Taxonomy" id="637886"/>
    <lineage>
        <taxon>Bacteria</taxon>
        <taxon>Pseudomonadati</taxon>
        <taxon>Bacteroidota</taxon>
        <taxon>Bacteroidia</taxon>
        <taxon>Bacteroidales</taxon>
        <taxon>Dysgonomonadaceae</taxon>
        <taxon>Dysgonomonas</taxon>
    </lineage>
</organism>
<comment type="caution">
    <text evidence="2">The sequence shown here is derived from an EMBL/GenBank/DDBJ whole genome shotgun (WGS) entry which is preliminary data.</text>
</comment>
<sequence>MTKIKITILLISLCFTSFIYSNPPEKEKDNEKIILGYMDLKDPAIEFATSDINMMIMRKSRGYLWPATKIMLTKEDGKLYFTVTAIDNSWCNMFCPDETAHGFTVVNGRMFIITTKGDIPEEFYKIFIPDNEVKTKAFSKADPESKPTAKNPVWTYLHRGNDKMATVIKSVYTENLGR</sequence>
<name>A0A840CH76_9BACT</name>
<dbReference type="EMBL" id="JACIEP010000002">
    <property type="protein sequence ID" value="MBB4034571.1"/>
    <property type="molecule type" value="Genomic_DNA"/>
</dbReference>
<accession>A0A840CH76</accession>
<feature type="signal peptide" evidence="1">
    <location>
        <begin position="1"/>
        <end position="21"/>
    </location>
</feature>
<gene>
    <name evidence="2" type="ORF">GGR21_000458</name>
</gene>
<reference evidence="2 3" key="1">
    <citation type="submission" date="2020-08" db="EMBL/GenBank/DDBJ databases">
        <title>Genomic Encyclopedia of Type Strains, Phase IV (KMG-IV): sequencing the most valuable type-strain genomes for metagenomic binning, comparative biology and taxonomic classification.</title>
        <authorList>
            <person name="Goeker M."/>
        </authorList>
    </citation>
    <scope>NUCLEOTIDE SEQUENCE [LARGE SCALE GENOMIC DNA]</scope>
    <source>
        <strain evidence="2 3">DSM 104969</strain>
    </source>
</reference>
<feature type="chain" id="PRO_5032988002" evidence="1">
    <location>
        <begin position="22"/>
        <end position="178"/>
    </location>
</feature>
<evidence type="ECO:0000313" key="3">
    <source>
        <dbReference type="Proteomes" id="UP000555103"/>
    </source>
</evidence>
<proteinExistence type="predicted"/>
<keyword evidence="1" id="KW-0732">Signal</keyword>
<keyword evidence="3" id="KW-1185">Reference proteome</keyword>
<dbReference type="AlphaFoldDB" id="A0A840CH76"/>
<dbReference type="RefSeq" id="WP_183305543.1">
    <property type="nucleotide sequence ID" value="NZ_JACIEP010000002.1"/>
</dbReference>